<dbReference type="Proteomes" id="UP000292958">
    <property type="component" value="Unassembled WGS sequence"/>
</dbReference>
<organism evidence="3 4">
    <name type="scientific">Edaphobacter modestus</name>
    <dbReference type="NCBI Taxonomy" id="388466"/>
    <lineage>
        <taxon>Bacteria</taxon>
        <taxon>Pseudomonadati</taxon>
        <taxon>Acidobacteriota</taxon>
        <taxon>Terriglobia</taxon>
        <taxon>Terriglobales</taxon>
        <taxon>Acidobacteriaceae</taxon>
        <taxon>Edaphobacter</taxon>
    </lineage>
</organism>
<dbReference type="RefSeq" id="WP_242618056.1">
    <property type="nucleotide sequence ID" value="NZ_SHKW01000001.1"/>
</dbReference>
<keyword evidence="4" id="KW-1185">Reference proteome</keyword>
<reference evidence="3 4" key="1">
    <citation type="submission" date="2019-02" db="EMBL/GenBank/DDBJ databases">
        <title>Genomic Encyclopedia of Archaeal and Bacterial Type Strains, Phase II (KMG-II): from individual species to whole genera.</title>
        <authorList>
            <person name="Goeker M."/>
        </authorList>
    </citation>
    <scope>NUCLEOTIDE SEQUENCE [LARGE SCALE GENOMIC DNA]</scope>
    <source>
        <strain evidence="3 4">DSM 18101</strain>
    </source>
</reference>
<dbReference type="GO" id="GO:0016620">
    <property type="term" value="F:oxidoreductase activity, acting on the aldehyde or oxo group of donors, NAD or NADP as acceptor"/>
    <property type="evidence" value="ECO:0007669"/>
    <property type="project" value="InterPro"/>
</dbReference>
<gene>
    <name evidence="3" type="ORF">BDD14_4007</name>
</gene>
<evidence type="ECO:0000313" key="4">
    <source>
        <dbReference type="Proteomes" id="UP000292958"/>
    </source>
</evidence>
<dbReference type="InterPro" id="IPR050740">
    <property type="entry name" value="Aldehyde_DH_Superfamily"/>
</dbReference>
<dbReference type="Gene3D" id="3.40.309.10">
    <property type="entry name" value="Aldehyde Dehydrogenase, Chain A, domain 2"/>
    <property type="match status" value="1"/>
</dbReference>
<dbReference type="InterPro" id="IPR016162">
    <property type="entry name" value="Ald_DH_N"/>
</dbReference>
<protein>
    <submittedName>
        <fullName evidence="3">NADP-dependent aldehyde dehydrogenase</fullName>
    </submittedName>
</protein>
<dbReference type="CDD" id="cd07129">
    <property type="entry name" value="ALDH_KGSADH"/>
    <property type="match status" value="1"/>
</dbReference>
<dbReference type="EMBL" id="SHKW01000001">
    <property type="protein sequence ID" value="RZU42422.1"/>
    <property type="molecule type" value="Genomic_DNA"/>
</dbReference>
<feature type="domain" description="Aldehyde dehydrogenase" evidence="2">
    <location>
        <begin position="22"/>
        <end position="474"/>
    </location>
</feature>
<comment type="caution">
    <text evidence="3">The sequence shown here is derived from an EMBL/GenBank/DDBJ whole genome shotgun (WGS) entry which is preliminary data.</text>
</comment>
<evidence type="ECO:0000259" key="2">
    <source>
        <dbReference type="Pfam" id="PF00171"/>
    </source>
</evidence>
<accession>A0A4Q7YWW3</accession>
<evidence type="ECO:0000256" key="1">
    <source>
        <dbReference type="ARBA" id="ARBA00023002"/>
    </source>
</evidence>
<dbReference type="PANTHER" id="PTHR43353:SF3">
    <property type="entry name" value="ALDEHYDE DEHYDROGENASE-RELATED"/>
    <property type="match status" value="1"/>
</dbReference>
<dbReference type="InterPro" id="IPR044151">
    <property type="entry name" value="ALDH_KGSADH"/>
</dbReference>
<name>A0A4Q7YWW3_9BACT</name>
<dbReference type="Pfam" id="PF00171">
    <property type="entry name" value="Aldedh"/>
    <property type="match status" value="1"/>
</dbReference>
<dbReference type="InterPro" id="IPR016161">
    <property type="entry name" value="Ald_DH/histidinol_DH"/>
</dbReference>
<evidence type="ECO:0000313" key="3">
    <source>
        <dbReference type="EMBL" id="RZU42422.1"/>
    </source>
</evidence>
<keyword evidence="1" id="KW-0560">Oxidoreductase</keyword>
<proteinExistence type="predicted"/>
<dbReference type="Gene3D" id="3.40.605.10">
    <property type="entry name" value="Aldehyde Dehydrogenase, Chain A, domain 1"/>
    <property type="match status" value="1"/>
</dbReference>
<dbReference type="AlphaFoldDB" id="A0A4Q7YWW3"/>
<dbReference type="SUPFAM" id="SSF53720">
    <property type="entry name" value="ALDH-like"/>
    <property type="match status" value="1"/>
</dbReference>
<dbReference type="InterPro" id="IPR016163">
    <property type="entry name" value="Ald_DH_C"/>
</dbReference>
<dbReference type="PANTHER" id="PTHR43353">
    <property type="entry name" value="SUCCINATE-SEMIALDEHYDE DEHYDROGENASE, MITOCHONDRIAL"/>
    <property type="match status" value="1"/>
</dbReference>
<dbReference type="InterPro" id="IPR015590">
    <property type="entry name" value="Aldehyde_DH_dom"/>
</dbReference>
<sequence>MSAVEISLSGVSLVGDRVASAGKATFHGVNPATGQKMEPVFYSATEEQIDEAVELARASFFAFSGTTGRERGAFLRRIAAGLTEQGAAIVERANLETGLPLPRLQGELARTTNQLALFAEVVEEGSWVDARIDEADAARKPLPKPDVRSMSRALGPVAVFGASNFPLAFSVAGGDTASALAAGCPVVVKAHPAHPGTSELVGRVIQKAVKESGLPAGVFSLLFDAGVEVGVSLVKHPGIKAVAFTGSQNGGKALMRLAAERAEPIPCYAEMGSTNPLFILPGAMKERRETLAQGLQASFTLGSGQFCTKPGLVFGPAEAMESFADQLRTGVAALGQQGMLTPGIATKYTEAVKERAKEGDAELIAGADTVVSDGVAAGAATLFRVSLKEFLGHSSLEEEIFGPTTLLIQYGEKDELVAAAEKLHGHLTATIHGTEEDIANAGELIRVLETKVGRVLFNGYPTGVEVCHAMVHGGPYPATSDSRTTSVGTKAIARFVRPVCYQDCPDGSLPVELRRANTLGIMRLMNGTLTRS</sequence>